<dbReference type="AlphaFoldDB" id="A0A1G9X1X1"/>
<dbReference type="Proteomes" id="UP000187651">
    <property type="component" value="Unassembled WGS sequence"/>
</dbReference>
<dbReference type="EMBL" id="FNHZ01000003">
    <property type="protein sequence ID" value="SDM90456.1"/>
    <property type="molecule type" value="Genomic_DNA"/>
</dbReference>
<proteinExistence type="predicted"/>
<evidence type="ECO:0000313" key="2">
    <source>
        <dbReference type="Proteomes" id="UP000187651"/>
    </source>
</evidence>
<keyword evidence="2" id="KW-1185">Reference proteome</keyword>
<organism evidence="1 2">
    <name type="scientific">Lachnospira pectinoschiza</name>
    <dbReference type="NCBI Taxonomy" id="28052"/>
    <lineage>
        <taxon>Bacteria</taxon>
        <taxon>Bacillati</taxon>
        <taxon>Bacillota</taxon>
        <taxon>Clostridia</taxon>
        <taxon>Lachnospirales</taxon>
        <taxon>Lachnospiraceae</taxon>
        <taxon>Lachnospira</taxon>
    </lineage>
</organism>
<evidence type="ECO:0000313" key="1">
    <source>
        <dbReference type="EMBL" id="SDM90456.1"/>
    </source>
</evidence>
<protein>
    <submittedName>
        <fullName evidence="1">Uncharacterized protein</fullName>
    </submittedName>
</protein>
<gene>
    <name evidence="1" type="ORF">SAMN05216544_1422</name>
</gene>
<sequence>MYNNEKKFENIGPTFEELTENEMINTDGAVTPTVSIVASAIGKGIVSGLVSGFVSCTIIITFD</sequence>
<accession>A0A1G9X1X1</accession>
<dbReference type="RefSeq" id="WP_074521559.1">
    <property type="nucleotide sequence ID" value="NZ_FNHZ01000003.1"/>
</dbReference>
<reference evidence="2" key="1">
    <citation type="submission" date="2016-10" db="EMBL/GenBank/DDBJ databases">
        <authorList>
            <person name="Varghese N."/>
            <person name="Submissions S."/>
        </authorList>
    </citation>
    <scope>NUCLEOTIDE SEQUENCE [LARGE SCALE GENOMIC DNA]</scope>
    <source>
        <strain evidence="2">M83</strain>
    </source>
</reference>
<name>A0A1G9X1X1_9FIRM</name>